<keyword evidence="1" id="KW-1133">Transmembrane helix</keyword>
<organism evidence="2 3">
    <name type="scientific">Flavivirga algicola</name>
    <dbReference type="NCBI Taxonomy" id="2729136"/>
    <lineage>
        <taxon>Bacteria</taxon>
        <taxon>Pseudomonadati</taxon>
        <taxon>Bacteroidota</taxon>
        <taxon>Flavobacteriia</taxon>
        <taxon>Flavobacteriales</taxon>
        <taxon>Flavobacteriaceae</taxon>
        <taxon>Flavivirga</taxon>
    </lineage>
</organism>
<name>A0ABX1RY83_9FLAO</name>
<dbReference type="EMBL" id="JABBHF010000007">
    <property type="protein sequence ID" value="NMH88497.1"/>
    <property type="molecule type" value="Genomic_DNA"/>
</dbReference>
<keyword evidence="3" id="KW-1185">Reference proteome</keyword>
<gene>
    <name evidence="2" type="ORF">HHX25_13370</name>
</gene>
<evidence type="ECO:0000313" key="3">
    <source>
        <dbReference type="Proteomes" id="UP000746690"/>
    </source>
</evidence>
<protein>
    <submittedName>
        <fullName evidence="2">Uncharacterized protein</fullName>
    </submittedName>
</protein>
<comment type="caution">
    <text evidence="2">The sequence shown here is derived from an EMBL/GenBank/DDBJ whole genome shotgun (WGS) entry which is preliminary data.</text>
</comment>
<reference evidence="2 3" key="1">
    <citation type="submission" date="2020-04" db="EMBL/GenBank/DDBJ databases">
        <title>A Flavivirga sp. nov.</title>
        <authorList>
            <person name="Sun X."/>
        </authorList>
    </citation>
    <scope>NUCLEOTIDE SEQUENCE [LARGE SCALE GENOMIC DNA]</scope>
    <source>
        <strain evidence="2 3">Y03</strain>
    </source>
</reference>
<feature type="transmembrane region" description="Helical" evidence="1">
    <location>
        <begin position="69"/>
        <end position="86"/>
    </location>
</feature>
<keyword evidence="1" id="KW-0812">Transmembrane</keyword>
<dbReference type="Proteomes" id="UP000746690">
    <property type="component" value="Unassembled WGS sequence"/>
</dbReference>
<sequence>MGGEGSMMAAINSLKSNRSLMSKRKEKGTLGGSYANVKLAEFPEATPEQLKEIKEKLRKENQKDRTKQILLFGALCIILISTIYYFI</sequence>
<accession>A0ABX1RY83</accession>
<proteinExistence type="predicted"/>
<keyword evidence="1" id="KW-0472">Membrane</keyword>
<evidence type="ECO:0000256" key="1">
    <source>
        <dbReference type="SAM" id="Phobius"/>
    </source>
</evidence>
<evidence type="ECO:0000313" key="2">
    <source>
        <dbReference type="EMBL" id="NMH88497.1"/>
    </source>
</evidence>
<dbReference type="RefSeq" id="WP_169674390.1">
    <property type="nucleotide sequence ID" value="NZ_JABBHF010000007.1"/>
</dbReference>